<dbReference type="InterPro" id="IPR051449">
    <property type="entry name" value="ABC-2_transporter_component"/>
</dbReference>
<feature type="transmembrane region" description="Helical" evidence="6">
    <location>
        <begin position="237"/>
        <end position="256"/>
    </location>
</feature>
<evidence type="ECO:0000256" key="4">
    <source>
        <dbReference type="ARBA" id="ARBA00022989"/>
    </source>
</evidence>
<comment type="subcellular location">
    <subcellularLocation>
        <location evidence="1">Cell membrane</location>
        <topology evidence="1">Multi-pass membrane protein</topology>
    </subcellularLocation>
</comment>
<keyword evidence="4 6" id="KW-1133">Transmembrane helix</keyword>
<name>A0ABR8SN80_9BACL</name>
<dbReference type="RefSeq" id="WP_191754227.1">
    <property type="nucleotide sequence ID" value="NZ_JACSQM010000005.1"/>
</dbReference>
<proteinExistence type="predicted"/>
<feature type="transmembrane region" description="Helical" evidence="6">
    <location>
        <begin position="342"/>
        <end position="361"/>
    </location>
</feature>
<protein>
    <submittedName>
        <fullName evidence="8">ABC transporter permease</fullName>
    </submittedName>
</protein>
<keyword evidence="2" id="KW-1003">Cell membrane</keyword>
<evidence type="ECO:0000256" key="3">
    <source>
        <dbReference type="ARBA" id="ARBA00022692"/>
    </source>
</evidence>
<dbReference type="InterPro" id="IPR013525">
    <property type="entry name" value="ABC2_TM"/>
</dbReference>
<evidence type="ECO:0000313" key="9">
    <source>
        <dbReference type="Proteomes" id="UP000603641"/>
    </source>
</evidence>
<organism evidence="8 9">
    <name type="scientific">Fictibacillus norfolkensis</name>
    <dbReference type="NCBI Taxonomy" id="2762233"/>
    <lineage>
        <taxon>Bacteria</taxon>
        <taxon>Bacillati</taxon>
        <taxon>Bacillota</taxon>
        <taxon>Bacilli</taxon>
        <taxon>Bacillales</taxon>
        <taxon>Fictibacillaceae</taxon>
        <taxon>Fictibacillus</taxon>
    </lineage>
</organism>
<feature type="domain" description="ABC-2 type transporter transmembrane" evidence="7">
    <location>
        <begin position="49"/>
        <end position="406"/>
    </location>
</feature>
<evidence type="ECO:0000256" key="6">
    <source>
        <dbReference type="SAM" id="Phobius"/>
    </source>
</evidence>
<feature type="transmembrane region" description="Helical" evidence="6">
    <location>
        <begin position="391"/>
        <end position="410"/>
    </location>
</feature>
<keyword evidence="9" id="KW-1185">Reference proteome</keyword>
<keyword evidence="5 6" id="KW-0472">Membrane</keyword>
<accession>A0ABR8SN80</accession>
<dbReference type="Proteomes" id="UP000603641">
    <property type="component" value="Unassembled WGS sequence"/>
</dbReference>
<dbReference type="PANTHER" id="PTHR30294:SF29">
    <property type="entry name" value="MULTIDRUG ABC TRANSPORTER PERMEASE YBHS-RELATED"/>
    <property type="match status" value="1"/>
</dbReference>
<gene>
    <name evidence="8" type="ORF">H9648_12930</name>
</gene>
<evidence type="ECO:0000313" key="8">
    <source>
        <dbReference type="EMBL" id="MBD7964959.1"/>
    </source>
</evidence>
<keyword evidence="3 6" id="KW-0812">Transmembrane</keyword>
<dbReference type="EMBL" id="JACSQM010000005">
    <property type="protein sequence ID" value="MBD7964959.1"/>
    <property type="molecule type" value="Genomic_DNA"/>
</dbReference>
<feature type="transmembrane region" description="Helical" evidence="6">
    <location>
        <begin position="315"/>
        <end position="335"/>
    </location>
</feature>
<evidence type="ECO:0000256" key="1">
    <source>
        <dbReference type="ARBA" id="ARBA00004651"/>
    </source>
</evidence>
<evidence type="ECO:0000259" key="7">
    <source>
        <dbReference type="Pfam" id="PF12698"/>
    </source>
</evidence>
<dbReference type="PANTHER" id="PTHR30294">
    <property type="entry name" value="MEMBRANE COMPONENT OF ABC TRANSPORTER YHHJ-RELATED"/>
    <property type="match status" value="1"/>
</dbReference>
<evidence type="ECO:0000256" key="2">
    <source>
        <dbReference type="ARBA" id="ARBA00022475"/>
    </source>
</evidence>
<dbReference type="Gene3D" id="3.40.1710.10">
    <property type="entry name" value="abc type-2 transporter like domain"/>
    <property type="match status" value="1"/>
</dbReference>
<reference evidence="8 9" key="1">
    <citation type="submission" date="2020-08" db="EMBL/GenBank/DDBJ databases">
        <title>A Genomic Blueprint of the Chicken Gut Microbiome.</title>
        <authorList>
            <person name="Gilroy R."/>
            <person name="Ravi A."/>
            <person name="Getino M."/>
            <person name="Pursley I."/>
            <person name="Horton D.L."/>
            <person name="Alikhan N.-F."/>
            <person name="Baker D."/>
            <person name="Gharbi K."/>
            <person name="Hall N."/>
            <person name="Watson M."/>
            <person name="Adriaenssens E.M."/>
            <person name="Foster-Nyarko E."/>
            <person name="Jarju S."/>
            <person name="Secka A."/>
            <person name="Antonio M."/>
            <person name="Oren A."/>
            <person name="Chaudhuri R."/>
            <person name="La Ragione R.M."/>
            <person name="Hildebrand F."/>
            <person name="Pallen M.J."/>
        </authorList>
    </citation>
    <scope>NUCLEOTIDE SEQUENCE [LARGE SCALE GENOMIC DNA]</scope>
    <source>
        <strain evidence="8 9">Sa2CUA10</strain>
    </source>
</reference>
<dbReference type="Pfam" id="PF12698">
    <property type="entry name" value="ABC2_membrane_3"/>
    <property type="match status" value="1"/>
</dbReference>
<feature type="transmembrane region" description="Helical" evidence="6">
    <location>
        <begin position="277"/>
        <end position="303"/>
    </location>
</feature>
<comment type="caution">
    <text evidence="8">The sequence shown here is derived from an EMBL/GenBank/DDBJ whole genome shotgun (WGS) entry which is preliminary data.</text>
</comment>
<evidence type="ECO:0000256" key="5">
    <source>
        <dbReference type="ARBA" id="ARBA00023136"/>
    </source>
</evidence>
<sequence>MDVCSSIAKLFNHHLGSEFAAYHDKEEVAMVWTIAITRIKLLLQSPWSWLGLIVPVLVLIFLDLSVEKTSDTTKIPVVIVDEDETEYSKLVIERVIKNPAVAVNVRNEEDARNQIETQKAAIGFFIPEGFMESIQKNDEDELVTMWLSSGSISHGLVREIFASEVKRLSSNSYGANTVLKTYGKSEKLDAGEQAKVWKDAWAYSDKHWEPKPLMTVDYKVGVTRESSVEADSSAASIYVPGMLVLLMLFSFLYNSWPIKDRDSGMRSRVPYAAGRFSTYWFGNALGVLLLQLFMLILLIGFGWWREALKLNGATIFGLIGYVLFLNALSLLFAYFVQSNRTWQAITLFVVLCTSLLSGTFFPSDELSSFLQRAAEWTPQYWIVSSLNQETLMIPFIFVGLSIILYVLSTLKAGDNA</sequence>